<comment type="caution">
    <text evidence="5">The sequence shown here is derived from an EMBL/GenBank/DDBJ whole genome shotgun (WGS) entry which is preliminary data.</text>
</comment>
<dbReference type="GO" id="GO:0046872">
    <property type="term" value="F:metal ion binding"/>
    <property type="evidence" value="ECO:0007669"/>
    <property type="project" value="UniProtKB-KW"/>
</dbReference>
<dbReference type="Pfam" id="PF01522">
    <property type="entry name" value="Polysacc_deac_1"/>
    <property type="match status" value="1"/>
</dbReference>
<protein>
    <submittedName>
        <fullName evidence="5">Polysaccharide deacetylase family protein</fullName>
    </submittedName>
</protein>
<dbReference type="AlphaFoldDB" id="A0A845L3M3"/>
<dbReference type="SUPFAM" id="SSF88713">
    <property type="entry name" value="Glycoside hydrolase/deacetylase"/>
    <property type="match status" value="1"/>
</dbReference>
<dbReference type="CDD" id="cd10917">
    <property type="entry name" value="CE4_NodB_like_6s_7s"/>
    <property type="match status" value="1"/>
</dbReference>
<reference evidence="5 6" key="1">
    <citation type="submission" date="2020-01" db="EMBL/GenBank/DDBJ databases">
        <title>Whole-genome sequence of Heliobacterium undosum DSM 13378.</title>
        <authorList>
            <person name="Kyndt J.A."/>
            <person name="Meyer T.E."/>
        </authorList>
    </citation>
    <scope>NUCLEOTIDE SEQUENCE [LARGE SCALE GENOMIC DNA]</scope>
    <source>
        <strain evidence="5 6">DSM 13378</strain>
    </source>
</reference>
<dbReference type="Proteomes" id="UP000463470">
    <property type="component" value="Unassembled WGS sequence"/>
</dbReference>
<evidence type="ECO:0000256" key="1">
    <source>
        <dbReference type="ARBA" id="ARBA00022723"/>
    </source>
</evidence>
<dbReference type="EMBL" id="WXEY01000007">
    <property type="protein sequence ID" value="MZP29729.1"/>
    <property type="molecule type" value="Genomic_DNA"/>
</dbReference>
<proteinExistence type="predicted"/>
<dbReference type="PROSITE" id="PS51677">
    <property type="entry name" value="NODB"/>
    <property type="match status" value="1"/>
</dbReference>
<keyword evidence="6" id="KW-1185">Reference proteome</keyword>
<dbReference type="InterPro" id="IPR050248">
    <property type="entry name" value="Polysacc_deacetylase_ArnD"/>
</dbReference>
<feature type="domain" description="NodB homology" evidence="4">
    <location>
        <begin position="124"/>
        <end position="303"/>
    </location>
</feature>
<dbReference type="GO" id="GO:0016020">
    <property type="term" value="C:membrane"/>
    <property type="evidence" value="ECO:0007669"/>
    <property type="project" value="TreeGrafter"/>
</dbReference>
<dbReference type="GO" id="GO:0016810">
    <property type="term" value="F:hydrolase activity, acting on carbon-nitrogen (but not peptide) bonds"/>
    <property type="evidence" value="ECO:0007669"/>
    <property type="project" value="InterPro"/>
</dbReference>
<dbReference type="InterPro" id="IPR011330">
    <property type="entry name" value="Glyco_hydro/deAcase_b/a-brl"/>
</dbReference>
<dbReference type="GO" id="GO:0005975">
    <property type="term" value="P:carbohydrate metabolic process"/>
    <property type="evidence" value="ECO:0007669"/>
    <property type="project" value="InterPro"/>
</dbReference>
<accession>A0A845L3M3</accession>
<evidence type="ECO:0000256" key="3">
    <source>
        <dbReference type="SAM" id="MobiDB-lite"/>
    </source>
</evidence>
<dbReference type="Gene3D" id="3.20.20.370">
    <property type="entry name" value="Glycoside hydrolase/deacetylase"/>
    <property type="match status" value="1"/>
</dbReference>
<dbReference type="OrthoDB" id="9806342at2"/>
<feature type="region of interest" description="Disordered" evidence="3">
    <location>
        <begin position="38"/>
        <end position="69"/>
    </location>
</feature>
<dbReference type="PANTHER" id="PTHR10587:SF133">
    <property type="entry name" value="CHITIN DEACETYLASE 1-RELATED"/>
    <property type="match status" value="1"/>
</dbReference>
<dbReference type="PANTHER" id="PTHR10587">
    <property type="entry name" value="GLYCOSYL TRANSFERASE-RELATED"/>
    <property type="match status" value="1"/>
</dbReference>
<keyword evidence="2" id="KW-0378">Hydrolase</keyword>
<evidence type="ECO:0000259" key="4">
    <source>
        <dbReference type="PROSITE" id="PS51677"/>
    </source>
</evidence>
<dbReference type="InterPro" id="IPR002509">
    <property type="entry name" value="NODB_dom"/>
</dbReference>
<evidence type="ECO:0000313" key="6">
    <source>
        <dbReference type="Proteomes" id="UP000463470"/>
    </source>
</evidence>
<organism evidence="5 6">
    <name type="scientific">Heliomicrobium undosum</name>
    <dbReference type="NCBI Taxonomy" id="121734"/>
    <lineage>
        <taxon>Bacteria</taxon>
        <taxon>Bacillati</taxon>
        <taxon>Bacillota</taxon>
        <taxon>Clostridia</taxon>
        <taxon>Eubacteriales</taxon>
        <taxon>Heliobacteriaceae</taxon>
        <taxon>Heliomicrobium</taxon>
    </lineage>
</organism>
<feature type="compositionally biased region" description="Polar residues" evidence="3">
    <location>
        <begin position="39"/>
        <end position="54"/>
    </location>
</feature>
<sequence>MAFRKMWAALLVVAVLALGLALRPTPFSIASLFGVTGQPAPQRNTQPTPQSAARSNPHALSDLSPLQSREGSIKKADLIRTIRGNTVSLRGQALTNWQKWREGVEQLSLEHPGQVYIGGAPLGNRVCLTFDDGPDRRNTPRILDILRDHGVAATFFVLGENAEAFPQVLQRMDREGHLVASHSFTHPRFTKATEAAIRSELDRTARTLVKTIGKAPALFRPPYGDIDRAVLPLLEQGGYKTVIWSLDPFDWDRKTPEEISDYVIENARAGDIVLLHSGGNGGATAKALPSMIAGLRQKGFVFVTVAELLAVDDYQ</sequence>
<keyword evidence="1" id="KW-0479">Metal-binding</keyword>
<evidence type="ECO:0000313" key="5">
    <source>
        <dbReference type="EMBL" id="MZP29729.1"/>
    </source>
</evidence>
<dbReference type="RefSeq" id="WP_161257740.1">
    <property type="nucleotide sequence ID" value="NZ_WXEY01000007.1"/>
</dbReference>
<evidence type="ECO:0000256" key="2">
    <source>
        <dbReference type="ARBA" id="ARBA00022801"/>
    </source>
</evidence>
<name>A0A845L3M3_9FIRM</name>
<gene>
    <name evidence="5" type="ORF">GTO91_08425</name>
</gene>